<name>H1KV56_METEX</name>
<evidence type="ECO:0000313" key="2">
    <source>
        <dbReference type="Proteomes" id="UP000004382"/>
    </source>
</evidence>
<sequence>MTRLPNTEPNRSRQELPLNEGERALVVALAKWKARIDYERWCDRLPRNQHKSPSSEPIVRVSDISKNEYTERFEFTDYWQEFLP</sequence>
<dbReference type="AlphaFoldDB" id="H1KV56"/>
<evidence type="ECO:0000313" key="1">
    <source>
        <dbReference type="EMBL" id="EHP76719.1"/>
    </source>
</evidence>
<gene>
    <name evidence="1" type="ORF">MetexDRAFT_6519</name>
</gene>
<organism evidence="1 2">
    <name type="scientific">Methylorubrum extorquens DSM 13060</name>
    <dbReference type="NCBI Taxonomy" id="882800"/>
    <lineage>
        <taxon>Bacteria</taxon>
        <taxon>Pseudomonadati</taxon>
        <taxon>Pseudomonadota</taxon>
        <taxon>Alphaproteobacteria</taxon>
        <taxon>Hyphomicrobiales</taxon>
        <taxon>Methylobacteriaceae</taxon>
        <taxon>Methylorubrum</taxon>
    </lineage>
</organism>
<reference evidence="1 2" key="1">
    <citation type="submission" date="2011-09" db="EMBL/GenBank/DDBJ databases">
        <title>The draft genome of Methylobacterium extorquens DSM 13060.</title>
        <authorList>
            <consortium name="US DOE Joint Genome Institute (JGI-PGF)"/>
            <person name="Lucas S."/>
            <person name="Han J."/>
            <person name="Lapidus A."/>
            <person name="Cheng J.-F."/>
            <person name="Goodwin L."/>
            <person name="Pitluck S."/>
            <person name="Peters L."/>
            <person name="Land M.L."/>
            <person name="Hauser L."/>
            <person name="Koskimaki J."/>
            <person name="Halonen O."/>
            <person name="Pirttila A."/>
            <person name="Frank C."/>
            <person name="Woyke T.J."/>
        </authorList>
    </citation>
    <scope>NUCLEOTIDE SEQUENCE [LARGE SCALE GENOMIC DNA]</scope>
    <source>
        <strain evidence="1 2">DSM 13060</strain>
    </source>
</reference>
<proteinExistence type="predicted"/>
<comment type="caution">
    <text evidence="1">The sequence shown here is derived from an EMBL/GenBank/DDBJ whole genome shotgun (WGS) entry which is preliminary data.</text>
</comment>
<accession>H1KV56</accession>
<dbReference type="EMBL" id="AGJK01000456">
    <property type="protein sequence ID" value="EHP76719.1"/>
    <property type="molecule type" value="Genomic_DNA"/>
</dbReference>
<dbReference type="Proteomes" id="UP000004382">
    <property type="component" value="Unassembled WGS sequence"/>
</dbReference>
<protein>
    <submittedName>
        <fullName evidence="1">Uncharacterized protein</fullName>
    </submittedName>
</protein>